<evidence type="ECO:0000313" key="7">
    <source>
        <dbReference type="Proteomes" id="UP000567293"/>
    </source>
</evidence>
<dbReference type="Proteomes" id="UP000567293">
    <property type="component" value="Unassembled WGS sequence"/>
</dbReference>
<dbReference type="SUPFAM" id="SSF52151">
    <property type="entry name" value="FabD/lysophospholipase-like"/>
    <property type="match status" value="1"/>
</dbReference>
<evidence type="ECO:0000256" key="2">
    <source>
        <dbReference type="ARBA" id="ARBA00022963"/>
    </source>
</evidence>
<evidence type="ECO:0000313" key="6">
    <source>
        <dbReference type="EMBL" id="MBA0083469.1"/>
    </source>
</evidence>
<dbReference type="PROSITE" id="PS51635">
    <property type="entry name" value="PNPLA"/>
    <property type="match status" value="1"/>
</dbReference>
<name>A0A7V8NLC1_9BACT</name>
<dbReference type="AlphaFoldDB" id="A0A7V8NLC1"/>
<evidence type="ECO:0000256" key="3">
    <source>
        <dbReference type="ARBA" id="ARBA00023098"/>
    </source>
</evidence>
<dbReference type="Gene3D" id="3.40.1090.10">
    <property type="entry name" value="Cytosolic phospholipase A2 catalytic domain"/>
    <property type="match status" value="1"/>
</dbReference>
<feature type="domain" description="PNPLA" evidence="5">
    <location>
        <begin position="27"/>
        <end position="185"/>
    </location>
</feature>
<evidence type="ECO:0000256" key="4">
    <source>
        <dbReference type="PROSITE-ProRule" id="PRU01161"/>
    </source>
</evidence>
<comment type="caution">
    <text evidence="6">The sequence shown here is derived from an EMBL/GenBank/DDBJ whole genome shotgun (WGS) entry which is preliminary data.</text>
</comment>
<dbReference type="InterPro" id="IPR050301">
    <property type="entry name" value="NTE"/>
</dbReference>
<feature type="non-terminal residue" evidence="6">
    <location>
        <position position="283"/>
    </location>
</feature>
<keyword evidence="7" id="KW-1185">Reference proteome</keyword>
<dbReference type="InterPro" id="IPR002641">
    <property type="entry name" value="PNPLA_dom"/>
</dbReference>
<reference evidence="6" key="1">
    <citation type="submission" date="2020-06" db="EMBL/GenBank/DDBJ databases">
        <title>Legume-microbial interactions unlock mineral nutrients during tropical forest succession.</title>
        <authorList>
            <person name="Epihov D.Z."/>
        </authorList>
    </citation>
    <scope>NUCLEOTIDE SEQUENCE [LARGE SCALE GENOMIC DNA]</scope>
    <source>
        <strain evidence="6">Pan2503</strain>
    </source>
</reference>
<accession>A0A7V8NLC1</accession>
<keyword evidence="1 4" id="KW-0378">Hydrolase</keyword>
<feature type="short sequence motif" description="GXSXG" evidence="4">
    <location>
        <begin position="58"/>
        <end position="62"/>
    </location>
</feature>
<organism evidence="6 7">
    <name type="scientific">Candidatus Acidiferrum panamense</name>
    <dbReference type="NCBI Taxonomy" id="2741543"/>
    <lineage>
        <taxon>Bacteria</taxon>
        <taxon>Pseudomonadati</taxon>
        <taxon>Acidobacteriota</taxon>
        <taxon>Terriglobia</taxon>
        <taxon>Candidatus Acidiferrales</taxon>
        <taxon>Candidatus Acidiferrum</taxon>
    </lineage>
</organism>
<dbReference type="GO" id="GO:0016042">
    <property type="term" value="P:lipid catabolic process"/>
    <property type="evidence" value="ECO:0007669"/>
    <property type="project" value="UniProtKB-UniRule"/>
</dbReference>
<feature type="active site" description="Nucleophile" evidence="4">
    <location>
        <position position="60"/>
    </location>
</feature>
<feature type="short sequence motif" description="DGA/G" evidence="4">
    <location>
        <begin position="172"/>
        <end position="174"/>
    </location>
</feature>
<dbReference type="GO" id="GO:0016787">
    <property type="term" value="F:hydrolase activity"/>
    <property type="evidence" value="ECO:0007669"/>
    <property type="project" value="UniProtKB-UniRule"/>
</dbReference>
<evidence type="ECO:0000256" key="1">
    <source>
        <dbReference type="ARBA" id="ARBA00022801"/>
    </source>
</evidence>
<dbReference type="InterPro" id="IPR016035">
    <property type="entry name" value="Acyl_Trfase/lysoPLipase"/>
</dbReference>
<keyword evidence="3 4" id="KW-0443">Lipid metabolism</keyword>
<proteinExistence type="predicted"/>
<dbReference type="EMBL" id="JACDQQ010000059">
    <property type="protein sequence ID" value="MBA0083469.1"/>
    <property type="molecule type" value="Genomic_DNA"/>
</dbReference>
<comment type="caution">
    <text evidence="4">Lacks conserved residue(s) required for the propagation of feature annotation.</text>
</comment>
<gene>
    <name evidence="6" type="ORF">HRJ53_00580</name>
</gene>
<dbReference type="Pfam" id="PF01734">
    <property type="entry name" value="Patatin"/>
    <property type="match status" value="1"/>
</dbReference>
<evidence type="ECO:0000259" key="5">
    <source>
        <dbReference type="PROSITE" id="PS51635"/>
    </source>
</evidence>
<protein>
    <submittedName>
        <fullName evidence="6">Patatin-like phospholipase family protein</fullName>
    </submittedName>
</protein>
<feature type="active site" description="Proton acceptor" evidence="4">
    <location>
        <position position="172"/>
    </location>
</feature>
<sequence>MTERQDSALEKLPSGTVTPSLRAGIGLALGGGFARGFAHLGVLKVLRQHQISVSHIAGSSVGSILGAAYASGAPLERIIEACRRLRFRDIARWRVSRLGLASNQRLGELVERVFGSRQFEDLEIPVAVVATDLCSGEPVVFTQGNLVDAIRASCAFPGLFEPVEIGTRCLADGGLVAPVPTEAARSMGAQTVIGVSVGFEDGNGGVPTNIFQVVSRAVSAAQKHQLELWERHADLVLRPDVQSLAWDDFARADEAIEAGAVAARHALPRIEKLLERAAEAEFP</sequence>
<dbReference type="PANTHER" id="PTHR14226:SF76">
    <property type="entry name" value="NTE FAMILY PROTEIN RSSA"/>
    <property type="match status" value="1"/>
</dbReference>
<dbReference type="CDD" id="cd07205">
    <property type="entry name" value="Pat_PNPLA6_PNPLA7_NTE1_like"/>
    <property type="match status" value="1"/>
</dbReference>
<keyword evidence="2 4" id="KW-0442">Lipid degradation</keyword>
<dbReference type="PANTHER" id="PTHR14226">
    <property type="entry name" value="NEUROPATHY TARGET ESTERASE/SWISS CHEESE D.MELANOGASTER"/>
    <property type="match status" value="1"/>
</dbReference>